<feature type="domain" description="Wax synthase" evidence="9">
    <location>
        <begin position="233"/>
        <end position="319"/>
    </location>
</feature>
<dbReference type="GO" id="GO:0006629">
    <property type="term" value="P:lipid metabolic process"/>
    <property type="evidence" value="ECO:0007669"/>
    <property type="project" value="InterPro"/>
</dbReference>
<sequence>MTFFQGAEQDARVPFSGAAHLLLPELILTLLVAFDIPRAAKFAGSVALLSYIIHTFATTTSGDSVDEYTIGSAVLGNMFFTVIYLVWFNDPMRHFGYLRDEDKSPLSSRPIWSRLYAALSLISNNRMIGWNVQVANVPPVKGTRAQFLVRRARQFILAYVMADVFDCIVRFNRPLYESTLPGGTRFPLGVIGHLQKSWCMVNWLLMTYSTLKVYYVFASIVAVASYASHPEDWPDVFGSWKDAYTVRRLWGRAWHQFLRRHFKQFGSIAVDTLRIPRGTFLSSQVQVHVAFAVSGLLHSFGDLANARATRAGSFIYFFLNGLAITFEDVVIRLAKSFGFTGLTTSTRWLGYAWVVLWVSLSIPVYVDWMNETGVWGKDTVPYSPVREMLLPWIKSTYLFEQA</sequence>
<accession>A0A4Q9ME14</accession>
<dbReference type="InterPro" id="IPR032805">
    <property type="entry name" value="Wax_synthase_dom"/>
</dbReference>
<evidence type="ECO:0000256" key="1">
    <source>
        <dbReference type="ARBA" id="ARBA00004141"/>
    </source>
</evidence>
<comment type="pathway">
    <text evidence="2">Secondary metabolite biosynthesis.</text>
</comment>
<evidence type="ECO:0000256" key="2">
    <source>
        <dbReference type="ARBA" id="ARBA00005179"/>
    </source>
</evidence>
<evidence type="ECO:0000313" key="10">
    <source>
        <dbReference type="EMBL" id="TBU24282.1"/>
    </source>
</evidence>
<comment type="subcellular location">
    <subcellularLocation>
        <location evidence="1">Membrane</location>
        <topology evidence="1">Multi-pass membrane protein</topology>
    </subcellularLocation>
</comment>
<evidence type="ECO:0000256" key="4">
    <source>
        <dbReference type="ARBA" id="ARBA00022679"/>
    </source>
</evidence>
<dbReference type="Pfam" id="PF13813">
    <property type="entry name" value="MBOAT_2"/>
    <property type="match status" value="1"/>
</dbReference>
<dbReference type="AlphaFoldDB" id="A0A4Q9ME14"/>
<dbReference type="PANTHER" id="PTHR31595:SF57">
    <property type="entry name" value="OS04G0481900 PROTEIN"/>
    <property type="match status" value="1"/>
</dbReference>
<comment type="similarity">
    <text evidence="3">Belongs to the wax synthase family.</text>
</comment>
<feature type="transmembrane region" description="Helical" evidence="8">
    <location>
        <begin position="69"/>
        <end position="89"/>
    </location>
</feature>
<reference evidence="10" key="1">
    <citation type="submission" date="2019-01" db="EMBL/GenBank/DDBJ databases">
        <title>Draft genome sequences of three monokaryotic isolates of the white-rot basidiomycete fungus Dichomitus squalens.</title>
        <authorList>
            <consortium name="DOE Joint Genome Institute"/>
            <person name="Lopez S.C."/>
            <person name="Andreopoulos B."/>
            <person name="Pangilinan J."/>
            <person name="Lipzen A."/>
            <person name="Riley R."/>
            <person name="Ahrendt S."/>
            <person name="Ng V."/>
            <person name="Barry K."/>
            <person name="Daum C."/>
            <person name="Grigoriev I.V."/>
            <person name="Hilden K.S."/>
            <person name="Makela M.R."/>
            <person name="de Vries R.P."/>
        </authorList>
    </citation>
    <scope>NUCLEOTIDE SEQUENCE [LARGE SCALE GENOMIC DNA]</scope>
    <source>
        <strain evidence="10">OM18370.1</strain>
    </source>
</reference>
<dbReference type="OrthoDB" id="1077582at2759"/>
<feature type="transmembrane region" description="Helical" evidence="8">
    <location>
        <begin position="39"/>
        <end position="57"/>
    </location>
</feature>
<feature type="transmembrane region" description="Helical" evidence="8">
    <location>
        <begin position="314"/>
        <end position="334"/>
    </location>
</feature>
<feature type="transmembrane region" description="Helical" evidence="8">
    <location>
        <begin position="12"/>
        <end position="32"/>
    </location>
</feature>
<dbReference type="InterPro" id="IPR044851">
    <property type="entry name" value="Wax_synthase"/>
</dbReference>
<name>A0A4Q9ME14_9APHY</name>
<dbReference type="PANTHER" id="PTHR31595">
    <property type="entry name" value="LONG-CHAIN-ALCOHOL O-FATTY-ACYLTRANSFERASE 3-RELATED"/>
    <property type="match status" value="1"/>
</dbReference>
<protein>
    <submittedName>
        <fullName evidence="10">Membrane bound O-acyl transferase family-domain-containing protein</fullName>
    </submittedName>
</protein>
<keyword evidence="6 8" id="KW-1133">Transmembrane helix</keyword>
<dbReference type="GO" id="GO:0016020">
    <property type="term" value="C:membrane"/>
    <property type="evidence" value="ECO:0007669"/>
    <property type="project" value="UniProtKB-SubCell"/>
</dbReference>
<dbReference type="EMBL" id="ML143483">
    <property type="protein sequence ID" value="TBU24282.1"/>
    <property type="molecule type" value="Genomic_DNA"/>
</dbReference>
<proteinExistence type="inferred from homology"/>
<evidence type="ECO:0000256" key="5">
    <source>
        <dbReference type="ARBA" id="ARBA00022692"/>
    </source>
</evidence>
<keyword evidence="7 8" id="KW-0472">Membrane</keyword>
<keyword evidence="4 10" id="KW-0808">Transferase</keyword>
<organism evidence="10">
    <name type="scientific">Dichomitus squalens</name>
    <dbReference type="NCBI Taxonomy" id="114155"/>
    <lineage>
        <taxon>Eukaryota</taxon>
        <taxon>Fungi</taxon>
        <taxon>Dikarya</taxon>
        <taxon>Basidiomycota</taxon>
        <taxon>Agaricomycotina</taxon>
        <taxon>Agaricomycetes</taxon>
        <taxon>Polyporales</taxon>
        <taxon>Polyporaceae</taxon>
        <taxon>Dichomitus</taxon>
    </lineage>
</organism>
<feature type="transmembrane region" description="Helical" evidence="8">
    <location>
        <begin position="346"/>
        <end position="366"/>
    </location>
</feature>
<gene>
    <name evidence="10" type="ORF">BD311DRAFT_729840</name>
</gene>
<evidence type="ECO:0000256" key="6">
    <source>
        <dbReference type="ARBA" id="ARBA00022989"/>
    </source>
</evidence>
<dbReference type="Proteomes" id="UP000292957">
    <property type="component" value="Unassembled WGS sequence"/>
</dbReference>
<keyword evidence="5 8" id="KW-0812">Transmembrane</keyword>
<evidence type="ECO:0000256" key="7">
    <source>
        <dbReference type="ARBA" id="ARBA00023136"/>
    </source>
</evidence>
<evidence type="ECO:0000256" key="8">
    <source>
        <dbReference type="SAM" id="Phobius"/>
    </source>
</evidence>
<dbReference type="GO" id="GO:0008374">
    <property type="term" value="F:O-acyltransferase activity"/>
    <property type="evidence" value="ECO:0007669"/>
    <property type="project" value="InterPro"/>
</dbReference>
<evidence type="ECO:0000259" key="9">
    <source>
        <dbReference type="Pfam" id="PF13813"/>
    </source>
</evidence>
<evidence type="ECO:0000256" key="3">
    <source>
        <dbReference type="ARBA" id="ARBA00007282"/>
    </source>
</evidence>